<keyword evidence="5" id="KW-1185">Reference proteome</keyword>
<feature type="transmembrane region" description="Helical" evidence="2">
    <location>
        <begin position="261"/>
        <end position="282"/>
    </location>
</feature>
<feature type="transmembrane region" description="Helical" evidence="2">
    <location>
        <begin position="210"/>
        <end position="228"/>
    </location>
</feature>
<dbReference type="AlphaFoldDB" id="A0A7W7I4L9"/>
<evidence type="ECO:0000256" key="3">
    <source>
        <dbReference type="SAM" id="SignalP"/>
    </source>
</evidence>
<evidence type="ECO:0000256" key="1">
    <source>
        <dbReference type="SAM" id="MobiDB-lite"/>
    </source>
</evidence>
<feature type="region of interest" description="Disordered" evidence="1">
    <location>
        <begin position="103"/>
        <end position="122"/>
    </location>
</feature>
<dbReference type="Proteomes" id="UP000578112">
    <property type="component" value="Unassembled WGS sequence"/>
</dbReference>
<keyword evidence="2" id="KW-0812">Transmembrane</keyword>
<feature type="transmembrane region" description="Helical" evidence="2">
    <location>
        <begin position="187"/>
        <end position="205"/>
    </location>
</feature>
<feature type="signal peptide" evidence="3">
    <location>
        <begin position="1"/>
        <end position="24"/>
    </location>
</feature>
<protein>
    <submittedName>
        <fullName evidence="4">Uncharacterized protein</fullName>
    </submittedName>
</protein>
<name>A0A7W7I4L9_9ACTN</name>
<sequence length="327" mass="33887">MRRTALFGAVLAGALLVPAGPAHAHGGDAPDATAYRSQVSGISPAEPGLTVRTVEAGARLELVNRTGRTVEVLGYAGEPYLEVRPDGAFENINSPATYRNQTVEGDTPVPPAASPAAAPQWRRVSTDPVVRWHDQRTMWLGEDPPPQARADDSRSHKLRDWVVPLREGARTLEVHGTLTWEPPPPAWLWWAGALALGAGLTALGLRRPRWIGPAAAAGGMITLGYAAARTSAGVEGQAPVYVAAALAVAAGVLTWLGRAPFLLALAGVVLLVFGGLADAGVFGQAVVLFPGPSWLARAAVLVAVGTGVGMAATGMLRLRAAPISSDA</sequence>
<keyword evidence="3" id="KW-0732">Signal</keyword>
<evidence type="ECO:0000313" key="5">
    <source>
        <dbReference type="Proteomes" id="UP000578112"/>
    </source>
</evidence>
<keyword evidence="2" id="KW-0472">Membrane</keyword>
<feature type="chain" id="PRO_5031297555" evidence="3">
    <location>
        <begin position="25"/>
        <end position="327"/>
    </location>
</feature>
<accession>A0A7W7I4L9</accession>
<proteinExistence type="predicted"/>
<feature type="transmembrane region" description="Helical" evidence="2">
    <location>
        <begin position="294"/>
        <end position="316"/>
    </location>
</feature>
<keyword evidence="2" id="KW-1133">Transmembrane helix</keyword>
<reference evidence="4 5" key="1">
    <citation type="submission" date="2020-08" db="EMBL/GenBank/DDBJ databases">
        <title>Sequencing the genomes of 1000 actinobacteria strains.</title>
        <authorList>
            <person name="Klenk H.-P."/>
        </authorList>
    </citation>
    <scope>NUCLEOTIDE SEQUENCE [LARGE SCALE GENOMIC DNA]</scope>
    <source>
        <strain evidence="4 5">DSM 43149</strain>
    </source>
</reference>
<organism evidence="4 5">
    <name type="scientific">Actinoplanes digitatis</name>
    <dbReference type="NCBI Taxonomy" id="1868"/>
    <lineage>
        <taxon>Bacteria</taxon>
        <taxon>Bacillati</taxon>
        <taxon>Actinomycetota</taxon>
        <taxon>Actinomycetes</taxon>
        <taxon>Micromonosporales</taxon>
        <taxon>Micromonosporaceae</taxon>
        <taxon>Actinoplanes</taxon>
    </lineage>
</organism>
<evidence type="ECO:0000313" key="4">
    <source>
        <dbReference type="EMBL" id="MBB4766201.1"/>
    </source>
</evidence>
<dbReference type="RefSeq" id="WP_239087622.1">
    <property type="nucleotide sequence ID" value="NZ_BOMK01000044.1"/>
</dbReference>
<gene>
    <name evidence="4" type="ORF">BJ971_006757</name>
</gene>
<dbReference type="EMBL" id="JACHNH010000001">
    <property type="protein sequence ID" value="MBB4766201.1"/>
    <property type="molecule type" value="Genomic_DNA"/>
</dbReference>
<comment type="caution">
    <text evidence="4">The sequence shown here is derived from an EMBL/GenBank/DDBJ whole genome shotgun (WGS) entry which is preliminary data.</text>
</comment>
<feature type="transmembrane region" description="Helical" evidence="2">
    <location>
        <begin position="240"/>
        <end position="256"/>
    </location>
</feature>
<evidence type="ECO:0000256" key="2">
    <source>
        <dbReference type="SAM" id="Phobius"/>
    </source>
</evidence>